<comment type="caution">
    <text evidence="1">The sequence shown here is derived from an EMBL/GenBank/DDBJ whole genome shotgun (WGS) entry which is preliminary data.</text>
</comment>
<evidence type="ECO:0000313" key="1">
    <source>
        <dbReference type="EMBL" id="MCE7004094.1"/>
    </source>
</evidence>
<protein>
    <submittedName>
        <fullName evidence="1">Uncharacterized protein</fullName>
    </submittedName>
</protein>
<reference evidence="1 2" key="1">
    <citation type="submission" date="2021-12" db="EMBL/GenBank/DDBJ databases">
        <title>Genome sequence of Kibdelosporangium philippinense ATCC 49844.</title>
        <authorList>
            <person name="Fedorov E.A."/>
            <person name="Omeragic M."/>
            <person name="Shalygina K.F."/>
            <person name="Maclea K.S."/>
        </authorList>
    </citation>
    <scope>NUCLEOTIDE SEQUENCE [LARGE SCALE GENOMIC DNA]</scope>
    <source>
        <strain evidence="1 2">ATCC 49844</strain>
    </source>
</reference>
<proteinExistence type="predicted"/>
<dbReference type="EMBL" id="JAJVCN010000001">
    <property type="protein sequence ID" value="MCE7004094.1"/>
    <property type="molecule type" value="Genomic_DNA"/>
</dbReference>
<organism evidence="1 2">
    <name type="scientific">Kibdelosporangium philippinense</name>
    <dbReference type="NCBI Taxonomy" id="211113"/>
    <lineage>
        <taxon>Bacteria</taxon>
        <taxon>Bacillati</taxon>
        <taxon>Actinomycetota</taxon>
        <taxon>Actinomycetes</taxon>
        <taxon>Pseudonocardiales</taxon>
        <taxon>Pseudonocardiaceae</taxon>
        <taxon>Kibdelosporangium</taxon>
    </lineage>
</organism>
<dbReference type="RefSeq" id="WP_233725634.1">
    <property type="nucleotide sequence ID" value="NZ_JAJVCN010000001.1"/>
</dbReference>
<sequence>MTTESCVTVTVASQIAERLTAAEAAWAAVSRCTRPGAPTPVIGSTTSRAGSATTGRRLSSFAARLRWRALPGIFASALRG</sequence>
<accession>A0ABS8Z892</accession>
<evidence type="ECO:0000313" key="2">
    <source>
        <dbReference type="Proteomes" id="UP001521150"/>
    </source>
</evidence>
<keyword evidence="2" id="KW-1185">Reference proteome</keyword>
<gene>
    <name evidence="1" type="ORF">LWC34_14810</name>
</gene>
<dbReference type="Proteomes" id="UP001521150">
    <property type="component" value="Unassembled WGS sequence"/>
</dbReference>
<name>A0ABS8Z892_9PSEU</name>